<dbReference type="AlphaFoldDB" id="A0A382DSE0"/>
<name>A0A382DSE0_9ZZZZ</name>
<gene>
    <name evidence="1" type="ORF">METZ01_LOCUS194152</name>
</gene>
<sequence>MDAFGHIRLDEINPGQGFAKQFAREIISDKVLVQKSGYFARSARPNKKDLDLIFQSADMAVSCALSGQSGVIGFDEEQENQLQCIAFKRIKGGKPFNVKVDWFQTMLYEIGQI</sequence>
<dbReference type="SUPFAM" id="SSF53784">
    <property type="entry name" value="Phosphofructokinase"/>
    <property type="match status" value="1"/>
</dbReference>
<organism evidence="1">
    <name type="scientific">marine metagenome</name>
    <dbReference type="NCBI Taxonomy" id="408172"/>
    <lineage>
        <taxon>unclassified sequences</taxon>
        <taxon>metagenomes</taxon>
        <taxon>ecological metagenomes</taxon>
    </lineage>
</organism>
<evidence type="ECO:0000313" key="1">
    <source>
        <dbReference type="EMBL" id="SVB41298.1"/>
    </source>
</evidence>
<dbReference type="InterPro" id="IPR035966">
    <property type="entry name" value="PKF_sf"/>
</dbReference>
<dbReference type="GO" id="GO:0003872">
    <property type="term" value="F:6-phosphofructokinase activity"/>
    <property type="evidence" value="ECO:0007669"/>
    <property type="project" value="InterPro"/>
</dbReference>
<reference evidence="1" key="1">
    <citation type="submission" date="2018-05" db="EMBL/GenBank/DDBJ databases">
        <authorList>
            <person name="Lanie J.A."/>
            <person name="Ng W.-L."/>
            <person name="Kazmierczak K.M."/>
            <person name="Andrzejewski T.M."/>
            <person name="Davidsen T.M."/>
            <person name="Wayne K.J."/>
            <person name="Tettelin H."/>
            <person name="Glass J.I."/>
            <person name="Rusch D."/>
            <person name="Podicherti R."/>
            <person name="Tsui H.-C.T."/>
            <person name="Winkler M.E."/>
        </authorList>
    </citation>
    <scope>NUCLEOTIDE SEQUENCE</scope>
</reference>
<protein>
    <recommendedName>
        <fullName evidence="2">Phosphofructokinase domain-containing protein</fullName>
    </recommendedName>
</protein>
<accession>A0A382DSE0</accession>
<evidence type="ECO:0008006" key="2">
    <source>
        <dbReference type="Google" id="ProtNLM"/>
    </source>
</evidence>
<proteinExistence type="predicted"/>
<dbReference type="EMBL" id="UINC01040850">
    <property type="protein sequence ID" value="SVB41298.1"/>
    <property type="molecule type" value="Genomic_DNA"/>
</dbReference>